<gene>
    <name evidence="4" type="ORF">Slin15195_G039330</name>
</gene>
<dbReference type="SUPFAM" id="SSF51735">
    <property type="entry name" value="NAD(P)-binding Rossmann-fold domains"/>
    <property type="match status" value="1"/>
</dbReference>
<evidence type="ECO:0000256" key="1">
    <source>
        <dbReference type="ARBA" id="ARBA00022857"/>
    </source>
</evidence>
<dbReference type="InterPro" id="IPR051609">
    <property type="entry name" value="NmrA/Isoflavone_reductase-like"/>
</dbReference>
<dbReference type="Proteomes" id="UP001056384">
    <property type="component" value="Chromosome 3"/>
</dbReference>
<dbReference type="GO" id="GO:0016491">
    <property type="term" value="F:oxidoreductase activity"/>
    <property type="evidence" value="ECO:0007669"/>
    <property type="project" value="UniProtKB-KW"/>
</dbReference>
<evidence type="ECO:0000313" key="5">
    <source>
        <dbReference type="Proteomes" id="UP001056384"/>
    </source>
</evidence>
<sequence length="291" mass="31563">MAFRNIAVAGSTGNLGPAVVNALVDAGFAVAALSQSGKTQNLPSQVKTVKVDYSSQDSIIHALKGQDAFVSLIPKHEDQPALIDAAIAAGVKFFIPSEFGSDIAGSQKVAGLPVFAGKKKTQDYLKTKEDKISYALVVNGLFLDWGLQVGFWANFKGATRVFDGGNEKHSTTTLADVGKTVAAILKKPEDFKNRPVYVQSAAVSQNQLLEIAQKKKPELKLERQEVSTADVEKDAYEKLGKGDFSSMISFVIVSIFNSSYSNNWSQKNDNELLGIKEKSPQELEQIVEQYL</sequence>
<dbReference type="EMBL" id="CP099420">
    <property type="protein sequence ID" value="USW50614.1"/>
    <property type="molecule type" value="Genomic_DNA"/>
</dbReference>
<dbReference type="PANTHER" id="PTHR47706">
    <property type="entry name" value="NMRA-LIKE FAMILY PROTEIN"/>
    <property type="match status" value="1"/>
</dbReference>
<evidence type="ECO:0000256" key="2">
    <source>
        <dbReference type="ARBA" id="ARBA00023002"/>
    </source>
</evidence>
<name>A0A9Q9AJR2_9PEZI</name>
<dbReference type="AlphaFoldDB" id="A0A9Q9AJR2"/>
<accession>A0A9Q9AJR2</accession>
<dbReference type="InterPro" id="IPR036291">
    <property type="entry name" value="NAD(P)-bd_dom_sf"/>
</dbReference>
<dbReference type="CDD" id="cd05259">
    <property type="entry name" value="PCBER_SDR_a"/>
    <property type="match status" value="1"/>
</dbReference>
<reference evidence="4" key="1">
    <citation type="submission" date="2022-06" db="EMBL/GenBank/DDBJ databases">
        <title>Complete genome sequences of two strains of the flax pathogen Septoria linicola.</title>
        <authorList>
            <person name="Lapalu N."/>
            <person name="Simon A."/>
            <person name="Demenou B."/>
            <person name="Paumier D."/>
            <person name="Guillot M.-P."/>
            <person name="Gout L."/>
            <person name="Valade R."/>
        </authorList>
    </citation>
    <scope>NUCLEOTIDE SEQUENCE</scope>
    <source>
        <strain evidence="4">SE15195</strain>
    </source>
</reference>
<organism evidence="4 5">
    <name type="scientific">Septoria linicola</name>
    <dbReference type="NCBI Taxonomy" id="215465"/>
    <lineage>
        <taxon>Eukaryota</taxon>
        <taxon>Fungi</taxon>
        <taxon>Dikarya</taxon>
        <taxon>Ascomycota</taxon>
        <taxon>Pezizomycotina</taxon>
        <taxon>Dothideomycetes</taxon>
        <taxon>Dothideomycetidae</taxon>
        <taxon>Mycosphaerellales</taxon>
        <taxon>Mycosphaerellaceae</taxon>
        <taxon>Septoria</taxon>
    </lineage>
</organism>
<dbReference type="Gene3D" id="3.40.50.720">
    <property type="entry name" value="NAD(P)-binding Rossmann-like Domain"/>
    <property type="match status" value="1"/>
</dbReference>
<evidence type="ECO:0000259" key="3">
    <source>
        <dbReference type="Pfam" id="PF05368"/>
    </source>
</evidence>
<dbReference type="OrthoDB" id="9984533at2759"/>
<dbReference type="Pfam" id="PF05368">
    <property type="entry name" value="NmrA"/>
    <property type="match status" value="1"/>
</dbReference>
<dbReference type="InterPro" id="IPR045312">
    <property type="entry name" value="PCBER-like"/>
</dbReference>
<dbReference type="Gene3D" id="3.90.25.10">
    <property type="entry name" value="UDP-galactose 4-epimerase, domain 1"/>
    <property type="match status" value="1"/>
</dbReference>
<protein>
    <submittedName>
        <fullName evidence="4">NmrA-like domain, NAD(P)-binding domain superfamily</fullName>
    </submittedName>
</protein>
<evidence type="ECO:0000313" key="4">
    <source>
        <dbReference type="EMBL" id="USW50614.1"/>
    </source>
</evidence>
<keyword evidence="2" id="KW-0560">Oxidoreductase</keyword>
<dbReference type="InterPro" id="IPR008030">
    <property type="entry name" value="NmrA-like"/>
</dbReference>
<keyword evidence="5" id="KW-1185">Reference proteome</keyword>
<proteinExistence type="predicted"/>
<feature type="domain" description="NmrA-like" evidence="3">
    <location>
        <begin position="5"/>
        <end position="234"/>
    </location>
</feature>
<keyword evidence="1" id="KW-0521">NADP</keyword>
<dbReference type="PANTHER" id="PTHR47706:SF1">
    <property type="entry name" value="CIPA-LIKE, PUTATIVE (AFU_ORTHOLOGUE AFUA_1G12460)-RELATED"/>
    <property type="match status" value="1"/>
</dbReference>